<dbReference type="SUPFAM" id="SSF52096">
    <property type="entry name" value="ClpP/crotonase"/>
    <property type="match status" value="1"/>
</dbReference>
<accession>A0ABS8S578</accession>
<keyword evidence="2" id="KW-1185">Reference proteome</keyword>
<comment type="caution">
    <text evidence="1">The sequence shown here is derived from an EMBL/GenBank/DDBJ whole genome shotgun (WGS) entry which is preliminary data.</text>
</comment>
<protein>
    <recommendedName>
        <fullName evidence="3">Enoyl-CoA delta isomerase 1, peroxisomal</fullName>
    </recommendedName>
</protein>
<dbReference type="Gene3D" id="3.90.226.10">
    <property type="entry name" value="2-enoyl-CoA Hydratase, Chain A, domain 1"/>
    <property type="match status" value="1"/>
</dbReference>
<dbReference type="PANTHER" id="PTHR11941:SF164">
    <property type="entry name" value="ENOYL-COA DELTA ISOMERASE 1, PEROXISOMAL-LIKE"/>
    <property type="match status" value="1"/>
</dbReference>
<dbReference type="CDD" id="cd06558">
    <property type="entry name" value="crotonase-like"/>
    <property type="match status" value="1"/>
</dbReference>
<reference evidence="1 2" key="1">
    <citation type="journal article" date="2021" name="BMC Genomics">
        <title>Datura genome reveals duplications of psychoactive alkaloid biosynthetic genes and high mutation rate following tissue culture.</title>
        <authorList>
            <person name="Rajewski A."/>
            <person name="Carter-House D."/>
            <person name="Stajich J."/>
            <person name="Litt A."/>
        </authorList>
    </citation>
    <scope>NUCLEOTIDE SEQUENCE [LARGE SCALE GENOMIC DNA]</scope>
    <source>
        <strain evidence="1">AR-01</strain>
    </source>
</reference>
<proteinExistence type="predicted"/>
<sequence length="243" mass="26970">MCTLEKRGNIFLLTLTGTDEHRLHPNLIDSVRDALRRVRSEDTSSSCALITTAQGKFFSNGYDLKWALVDRDRQQLMSRKLRRLVSDLISLPMPTIAAVTGHASAAGFVFALCHDYILMRKDRGFLYMSELDIGYPIPIWFSALVRCRLGPPAVWREVVLKAAKVTAEMGVRMGIVDSAHSGVEETVEAAIKLGEELVSRNWDGKVYAGCRKTLYGELLNSLGSDETVGDYGDEDAKKALSKL</sequence>
<evidence type="ECO:0000313" key="1">
    <source>
        <dbReference type="EMBL" id="MCD7454082.1"/>
    </source>
</evidence>
<evidence type="ECO:0008006" key="3">
    <source>
        <dbReference type="Google" id="ProtNLM"/>
    </source>
</evidence>
<organism evidence="1 2">
    <name type="scientific">Datura stramonium</name>
    <name type="common">Jimsonweed</name>
    <name type="synonym">Common thornapple</name>
    <dbReference type="NCBI Taxonomy" id="4076"/>
    <lineage>
        <taxon>Eukaryota</taxon>
        <taxon>Viridiplantae</taxon>
        <taxon>Streptophyta</taxon>
        <taxon>Embryophyta</taxon>
        <taxon>Tracheophyta</taxon>
        <taxon>Spermatophyta</taxon>
        <taxon>Magnoliopsida</taxon>
        <taxon>eudicotyledons</taxon>
        <taxon>Gunneridae</taxon>
        <taxon>Pentapetalae</taxon>
        <taxon>asterids</taxon>
        <taxon>lamiids</taxon>
        <taxon>Solanales</taxon>
        <taxon>Solanaceae</taxon>
        <taxon>Solanoideae</taxon>
        <taxon>Datureae</taxon>
        <taxon>Datura</taxon>
    </lineage>
</organism>
<dbReference type="Proteomes" id="UP000823775">
    <property type="component" value="Unassembled WGS sequence"/>
</dbReference>
<dbReference type="PANTHER" id="PTHR11941">
    <property type="entry name" value="ENOYL-COA HYDRATASE-RELATED"/>
    <property type="match status" value="1"/>
</dbReference>
<dbReference type="InterPro" id="IPR029045">
    <property type="entry name" value="ClpP/crotonase-like_dom_sf"/>
</dbReference>
<dbReference type="InterPro" id="IPR001753">
    <property type="entry name" value="Enoyl-CoA_hydra/iso"/>
</dbReference>
<dbReference type="Pfam" id="PF00378">
    <property type="entry name" value="ECH_1"/>
    <property type="match status" value="1"/>
</dbReference>
<dbReference type="EMBL" id="JACEIK010000285">
    <property type="protein sequence ID" value="MCD7454082.1"/>
    <property type="molecule type" value="Genomic_DNA"/>
</dbReference>
<evidence type="ECO:0000313" key="2">
    <source>
        <dbReference type="Proteomes" id="UP000823775"/>
    </source>
</evidence>
<gene>
    <name evidence="1" type="ORF">HAX54_023443</name>
</gene>
<name>A0ABS8S578_DATST</name>